<feature type="compositionally biased region" description="Low complexity" evidence="7">
    <location>
        <begin position="1912"/>
        <end position="1924"/>
    </location>
</feature>
<feature type="compositionally biased region" description="Low complexity" evidence="7">
    <location>
        <begin position="683"/>
        <end position="698"/>
    </location>
</feature>
<keyword evidence="3 5" id="KW-0479">Metal-binding</keyword>
<feature type="region of interest" description="Disordered" evidence="7">
    <location>
        <begin position="507"/>
        <end position="664"/>
    </location>
</feature>
<feature type="compositionally biased region" description="Pro residues" evidence="7">
    <location>
        <begin position="699"/>
        <end position="715"/>
    </location>
</feature>
<evidence type="ECO:0000256" key="1">
    <source>
        <dbReference type="ARBA" id="ARBA00004430"/>
    </source>
</evidence>
<proteinExistence type="predicted"/>
<feature type="region of interest" description="Disordered" evidence="7">
    <location>
        <begin position="1909"/>
        <end position="1935"/>
    </location>
</feature>
<evidence type="ECO:0000259" key="8">
    <source>
        <dbReference type="PROSITE" id="PS51007"/>
    </source>
</evidence>
<keyword evidence="4 5" id="KW-0408">Iron</keyword>
<evidence type="ECO:0000256" key="7">
    <source>
        <dbReference type="SAM" id="MobiDB-lite"/>
    </source>
</evidence>
<keyword evidence="6" id="KW-0175">Coiled coil</keyword>
<evidence type="ECO:0000313" key="9">
    <source>
        <dbReference type="EMBL" id="PSC71599.1"/>
    </source>
</evidence>
<comment type="caution">
    <text evidence="9">The sequence shown here is derived from an EMBL/GenBank/DDBJ whole genome shotgun (WGS) entry which is preliminary data.</text>
</comment>
<dbReference type="Pfam" id="PF13442">
    <property type="entry name" value="Cytochrome_CBB3"/>
    <property type="match status" value="1"/>
</dbReference>
<dbReference type="Gene3D" id="1.10.760.10">
    <property type="entry name" value="Cytochrome c-like domain"/>
    <property type="match status" value="1"/>
</dbReference>
<comment type="subcellular location">
    <subcellularLocation>
        <location evidence="1">Cytoplasm</location>
        <location evidence="1">Cytoskeleton</location>
        <location evidence="1">Cilium axoneme</location>
    </subcellularLocation>
</comment>
<dbReference type="InterPro" id="IPR009056">
    <property type="entry name" value="Cyt_c-like_dom"/>
</dbReference>
<reference evidence="9 10" key="1">
    <citation type="journal article" date="2018" name="Plant J.">
        <title>Genome sequences of Chlorella sorokiniana UTEX 1602 and Micractinium conductrix SAG 241.80: implications to maltose excretion by a green alga.</title>
        <authorList>
            <person name="Arriola M.B."/>
            <person name="Velmurugan N."/>
            <person name="Zhang Y."/>
            <person name="Plunkett M.H."/>
            <person name="Hondzo H."/>
            <person name="Barney B.M."/>
        </authorList>
    </citation>
    <scope>NUCLEOTIDE SEQUENCE [LARGE SCALE GENOMIC DNA]</scope>
    <source>
        <strain evidence="9 10">SAG 241.80</strain>
    </source>
</reference>
<dbReference type="SUPFAM" id="SSF46626">
    <property type="entry name" value="Cytochrome c"/>
    <property type="match status" value="1"/>
</dbReference>
<dbReference type="GO" id="GO:0046872">
    <property type="term" value="F:metal ion binding"/>
    <property type="evidence" value="ECO:0007669"/>
    <property type="project" value="UniProtKB-KW"/>
</dbReference>
<feature type="compositionally biased region" description="Polar residues" evidence="7">
    <location>
        <begin position="748"/>
        <end position="757"/>
    </location>
</feature>
<feature type="coiled-coil region" evidence="6">
    <location>
        <begin position="871"/>
        <end position="991"/>
    </location>
</feature>
<accession>A0A2P6VBY7</accession>
<dbReference type="GO" id="GO:0009055">
    <property type="term" value="F:electron transfer activity"/>
    <property type="evidence" value="ECO:0007669"/>
    <property type="project" value="InterPro"/>
</dbReference>
<keyword evidence="10" id="KW-1185">Reference proteome</keyword>
<dbReference type="SUPFAM" id="SSF52058">
    <property type="entry name" value="L domain-like"/>
    <property type="match status" value="1"/>
</dbReference>
<evidence type="ECO:0000256" key="3">
    <source>
        <dbReference type="ARBA" id="ARBA00022723"/>
    </source>
</evidence>
<dbReference type="InterPro" id="IPR036909">
    <property type="entry name" value="Cyt_c-like_dom_sf"/>
</dbReference>
<dbReference type="PANTHER" id="PTHR47357">
    <property type="entry name" value="COP1-INTERACTIVE PROTEIN 1"/>
    <property type="match status" value="1"/>
</dbReference>
<feature type="coiled-coil region" evidence="6">
    <location>
        <begin position="1383"/>
        <end position="1452"/>
    </location>
</feature>
<evidence type="ECO:0000256" key="5">
    <source>
        <dbReference type="PROSITE-ProRule" id="PRU00433"/>
    </source>
</evidence>
<evidence type="ECO:0000313" key="10">
    <source>
        <dbReference type="Proteomes" id="UP000239649"/>
    </source>
</evidence>
<dbReference type="PANTHER" id="PTHR47357:SF1">
    <property type="entry name" value="SPINDLE POLE BODY COMPONENT 110"/>
    <property type="match status" value="1"/>
</dbReference>
<dbReference type="GO" id="GO:0005200">
    <property type="term" value="F:structural constituent of cytoskeleton"/>
    <property type="evidence" value="ECO:0007669"/>
    <property type="project" value="TreeGrafter"/>
</dbReference>
<dbReference type="GO" id="GO:0005930">
    <property type="term" value="C:axoneme"/>
    <property type="evidence" value="ECO:0007669"/>
    <property type="project" value="UniProtKB-SubCell"/>
</dbReference>
<dbReference type="PROSITE" id="PS51007">
    <property type="entry name" value="CYTC"/>
    <property type="match status" value="1"/>
</dbReference>
<feature type="region of interest" description="Disordered" evidence="7">
    <location>
        <begin position="683"/>
        <end position="757"/>
    </location>
</feature>
<protein>
    <recommendedName>
        <fullName evidence="8">Cytochrome c domain-containing protein</fullName>
    </recommendedName>
</protein>
<dbReference type="Proteomes" id="UP000239649">
    <property type="component" value="Unassembled WGS sequence"/>
</dbReference>
<dbReference type="EMBL" id="LHPF02000014">
    <property type="protein sequence ID" value="PSC71599.1"/>
    <property type="molecule type" value="Genomic_DNA"/>
</dbReference>
<gene>
    <name evidence="9" type="ORF">C2E20_5054</name>
</gene>
<feature type="compositionally biased region" description="Polar residues" evidence="7">
    <location>
        <begin position="718"/>
        <end position="729"/>
    </location>
</feature>
<name>A0A2P6VBY7_9CHLO</name>
<feature type="compositionally biased region" description="Low complexity" evidence="7">
    <location>
        <begin position="568"/>
        <end position="591"/>
    </location>
</feature>
<feature type="region of interest" description="Disordered" evidence="7">
    <location>
        <begin position="2021"/>
        <end position="2040"/>
    </location>
</feature>
<dbReference type="GO" id="GO:0020037">
    <property type="term" value="F:heme binding"/>
    <property type="evidence" value="ECO:0007669"/>
    <property type="project" value="InterPro"/>
</dbReference>
<dbReference type="OrthoDB" id="514477at2759"/>
<dbReference type="Gene3D" id="3.80.10.10">
    <property type="entry name" value="Ribonuclease Inhibitor"/>
    <property type="match status" value="1"/>
</dbReference>
<feature type="region of interest" description="Disordered" evidence="7">
    <location>
        <begin position="1968"/>
        <end position="2008"/>
    </location>
</feature>
<dbReference type="InterPro" id="IPR032675">
    <property type="entry name" value="LRR_dom_sf"/>
</dbReference>
<feature type="coiled-coil region" evidence="6">
    <location>
        <begin position="1516"/>
        <end position="1655"/>
    </location>
</feature>
<evidence type="ECO:0000256" key="2">
    <source>
        <dbReference type="ARBA" id="ARBA00022617"/>
    </source>
</evidence>
<evidence type="ECO:0000256" key="6">
    <source>
        <dbReference type="SAM" id="Coils"/>
    </source>
</evidence>
<feature type="coiled-coil region" evidence="6">
    <location>
        <begin position="1701"/>
        <end position="1805"/>
    </location>
</feature>
<organism evidence="9 10">
    <name type="scientific">Micractinium conductrix</name>
    <dbReference type="NCBI Taxonomy" id="554055"/>
    <lineage>
        <taxon>Eukaryota</taxon>
        <taxon>Viridiplantae</taxon>
        <taxon>Chlorophyta</taxon>
        <taxon>core chlorophytes</taxon>
        <taxon>Trebouxiophyceae</taxon>
        <taxon>Chlorellales</taxon>
        <taxon>Chlorellaceae</taxon>
        <taxon>Chlorella clade</taxon>
        <taxon>Micractinium</taxon>
    </lineage>
</organism>
<feature type="compositionally biased region" description="Polar residues" evidence="7">
    <location>
        <begin position="556"/>
        <end position="567"/>
    </location>
</feature>
<sequence>MPGAVASLRLAPAVRCAPQARRLPCTASSSSFNTTALPLADLRRHAAAAALGAALLAGGAAPSFAAAPDLQLGAEVFQNSCAACHTGGLNNIAGEEKHTLKRDALEKYKLYSTDAIEGQVMSGKDAMPAFEGVLSQQEIQAPGCWDGRKISAVDKGLGTIDALPERYADVKTLYLSKNSLRSLAGVQQFRGLKALSAADNLLPDLECLAVLPAAGIQLEAASFEGNPLADLPHYRAHAIHTLGPSLAVLDNRTVTAEERAAAPGAVGHEATMLALMLSNACLVHKLGRAVQLVRLHCELQAAVLGGRGGGVGGAGVACSGRGTSRMLQLWDYEASMGRQERHAIGLAIRREVGRRYRKLLAAGGKPEGSVKLWQQAFAQVMLLQQETIAGLMGLLEEAKASAAASLAPLVRPPSPTKRAVLESEAEAQGRLRHDREVLIQELRDAFLGLAEAAAHSDATAELESRIRGLQAALEAAGADGLPAARGLQAALEAAGAGRELAVIKEGQGGRSSLNGTGESGGSWAIGALRPEASAPPSSGPAHTPRRASASPLKSALKQQQRPSSSGWSPARTSSGGAAPAPAPRPASARPGVSHAASVGLPAAPQRPSTASAIPQQQQQVQQQAVQQQRQWQADDGLAEYEEQARCKTPRPFSAAASSEAAPQQGLVMPTASILLPREGSSLPRAMAARPASAPLNGPWRPPSPQPARPGSPPLPGSTSRPFSPSQWTANPLARHSTTGGGAAGSGSPTQESGSPRQGLQGVFKLLEREGRLNQLDALKAAVGRYETAAAELQAGNHELSEALSRVHRHARGLEGQLEALAVEAAEREAAAAREAAEHEAALVAEAAAAREAAEAAAVARLAQLEELGGRLQEAMASRLALQAQLEAAVAEKQRLLDVARAEQEAAAAAAAEAQVELAAACLEAAQERKAAEAREAALAARVAQLEAQHVVQLSLTVRSHEEEWAAESRRAAALEARAAELSARVAAYQQRDERDAAAARLSQRATLRRILLWWRDAAAASACLGAKRCEAGALHRRTLLTAWLAKWQLATQRSQLLAEREAWRQAACLRTAWDAWRLGCHECVLRRGLDSAAEVHRQAALQRQVFGAWRERVAACAQVDLPEGHAALRAAATLQRRRRLRSYFTAWRQHITECVLPRQAAVQLRLLEQFMGSQRRALTAWQQYLQHRREVRMLKATSQQHLARRLLCEWRRLAAEAKSERTDALRGAVTNQLLLRRRGWTAWRLAVAEKKQRHEAQAAAEQHRRATTLRHCWAAWQEWTVLCRGMRQRRAARLQAAVVYAWRGAARAAEKRRLADACAARAAHRRFCSSLAAWRGVVAAKRAQRHQVAHARALLARRMMSRVLSGWRRAALAGKLYHTLSTVQQLQVAVERAREELEHKSQQIETLQSVRFTVEGESESLSLQVSSLDADLASAQRQAASLAAAVESAKLQHRAAAVALEAALGAKEDAEAEGAAAVAERAAALAARVAAESEKAAACRARQTAEQRASEAATRADEAAAAVAAAQAKAQAAAAEGEALTLAHQALAAQLAQVQDERQALTDQLEAAEEQRQALEAQLQAAQGEARRAAARANELDRERQRLRRQREQAEAALVTAATEQQAALKQAERLTQLCEEQQQQGDRLQAQLAHLQATMAGHSMLQADAAQLAEHNKQLLADSRGMRGQLETMTAAAHHAEGVRAALQAAAEATEAEQQRLRQRCQAAEEEAQRLGRLTEGLRISKAALERQLEAAQAAAGDADCRAAGLADELAAVQGERGELGEQLSALQAERAELQATVGQLRDQLAASNEVLESCRRLLGECCSARTASDQQAASLSELLRGVKAELMLKNASIKSLTRENAQRAEHLRALQAQVDALAALEASAAAPAAVAATSAYQLQGGARARDAMPASSGATSWAGSAGRRPSSAVLGSPSAGLRTAALYDETPSVGGRAYSPRTLRSLAAAVPASGGDSGATASSWPEQPRVHQQQRQQDQHQHQQEQEQQFSVPAALPSFITLPSPPAWRQQASSSPAGSAHSSAGSAALAQVLPQASSAGAAAAPFALPASMSLELSDQRLSYLLDLVVERRVTAAQAQQAINAAAEGDARPLLRMLSAVRGDTPSPVRPASAAGLPMPSPAASVSAAELAAVRNQIQQLQQRAQGGA</sequence>
<feature type="compositionally biased region" description="Low complexity" evidence="7">
    <location>
        <begin position="2030"/>
        <end position="2040"/>
    </location>
</feature>
<feature type="compositionally biased region" description="Low complexity" evidence="7">
    <location>
        <begin position="615"/>
        <end position="633"/>
    </location>
</feature>
<evidence type="ECO:0000256" key="4">
    <source>
        <dbReference type="ARBA" id="ARBA00023004"/>
    </source>
</evidence>
<feature type="compositionally biased region" description="Low complexity" evidence="7">
    <location>
        <begin position="1970"/>
        <end position="1994"/>
    </location>
</feature>
<keyword evidence="2 5" id="KW-0349">Heme</keyword>
<feature type="compositionally biased region" description="Low complexity" evidence="7">
    <location>
        <begin position="532"/>
        <end position="541"/>
    </location>
</feature>
<feature type="domain" description="Cytochrome c" evidence="8">
    <location>
        <begin position="68"/>
        <end position="150"/>
    </location>
</feature>